<dbReference type="InterPro" id="IPR015940">
    <property type="entry name" value="UBA"/>
</dbReference>
<dbReference type="InterPro" id="IPR009060">
    <property type="entry name" value="UBA-like_sf"/>
</dbReference>
<comment type="caution">
    <text evidence="3">The sequence shown here is derived from an EMBL/GenBank/DDBJ whole genome shotgun (WGS) entry which is preliminary data.</text>
</comment>
<dbReference type="SUPFAM" id="SSF46934">
    <property type="entry name" value="UBA-like"/>
    <property type="match status" value="1"/>
</dbReference>
<organism evidence="3 4">
    <name type="scientific">Acaulospora morrowiae</name>
    <dbReference type="NCBI Taxonomy" id="94023"/>
    <lineage>
        <taxon>Eukaryota</taxon>
        <taxon>Fungi</taxon>
        <taxon>Fungi incertae sedis</taxon>
        <taxon>Mucoromycota</taxon>
        <taxon>Glomeromycotina</taxon>
        <taxon>Glomeromycetes</taxon>
        <taxon>Diversisporales</taxon>
        <taxon>Acaulosporaceae</taxon>
        <taxon>Acaulospora</taxon>
    </lineage>
</organism>
<dbReference type="OrthoDB" id="524326at2759"/>
<evidence type="ECO:0000313" key="4">
    <source>
        <dbReference type="Proteomes" id="UP000789342"/>
    </source>
</evidence>
<reference evidence="3" key="1">
    <citation type="submission" date="2021-06" db="EMBL/GenBank/DDBJ databases">
        <authorList>
            <person name="Kallberg Y."/>
            <person name="Tangrot J."/>
            <person name="Rosling A."/>
        </authorList>
    </citation>
    <scope>NUCLEOTIDE SEQUENCE</scope>
    <source>
        <strain evidence="3">CL551</strain>
    </source>
</reference>
<dbReference type="SMART" id="SM00165">
    <property type="entry name" value="UBA"/>
    <property type="match status" value="1"/>
</dbReference>
<proteinExistence type="predicted"/>
<feature type="non-terminal residue" evidence="3">
    <location>
        <position position="1"/>
    </location>
</feature>
<dbReference type="Gene3D" id="1.10.8.10">
    <property type="entry name" value="DNA helicase RuvA subunit, C-terminal domain"/>
    <property type="match status" value="1"/>
</dbReference>
<evidence type="ECO:0000313" key="3">
    <source>
        <dbReference type="EMBL" id="CAG8793701.1"/>
    </source>
</evidence>
<evidence type="ECO:0000256" key="1">
    <source>
        <dbReference type="SAM" id="MobiDB-lite"/>
    </source>
</evidence>
<feature type="domain" description="UBA" evidence="2">
    <location>
        <begin position="26"/>
        <end position="69"/>
    </location>
</feature>
<accession>A0A9N9JRI0</accession>
<keyword evidence="4" id="KW-1185">Reference proteome</keyword>
<dbReference type="AlphaFoldDB" id="A0A9N9JRI0"/>
<feature type="compositionally biased region" description="Low complexity" evidence="1">
    <location>
        <begin position="1"/>
        <end position="21"/>
    </location>
</feature>
<dbReference type="Proteomes" id="UP000789342">
    <property type="component" value="Unassembled WGS sequence"/>
</dbReference>
<sequence>PPKEVITSSSSTVNNIKSSTVEESGEKDMELFELIKQFTNMGFTKSQAVEALEKYNYDLLQATNYLLDLQQN</sequence>
<name>A0A9N9JRI0_9GLOM</name>
<protein>
    <submittedName>
        <fullName evidence="3">17779_t:CDS:1</fullName>
    </submittedName>
</protein>
<dbReference type="EMBL" id="CAJVPV010064210">
    <property type="protein sequence ID" value="CAG8793701.1"/>
    <property type="molecule type" value="Genomic_DNA"/>
</dbReference>
<feature type="non-terminal residue" evidence="3">
    <location>
        <position position="72"/>
    </location>
</feature>
<dbReference type="PROSITE" id="PS50030">
    <property type="entry name" value="UBA"/>
    <property type="match status" value="1"/>
</dbReference>
<evidence type="ECO:0000259" key="2">
    <source>
        <dbReference type="PROSITE" id="PS50030"/>
    </source>
</evidence>
<feature type="region of interest" description="Disordered" evidence="1">
    <location>
        <begin position="1"/>
        <end position="22"/>
    </location>
</feature>
<dbReference type="Pfam" id="PF00627">
    <property type="entry name" value="UBA"/>
    <property type="match status" value="1"/>
</dbReference>
<gene>
    <name evidence="3" type="ORF">AMORRO_LOCUS18367</name>
</gene>